<dbReference type="AlphaFoldDB" id="A0A8C6RZH8"/>
<dbReference type="Proteomes" id="UP000694381">
    <property type="component" value="Unassembled WGS sequence"/>
</dbReference>
<protein>
    <recommendedName>
        <fullName evidence="5">Protein FAM151A</fullName>
    </recommendedName>
</protein>
<evidence type="ECO:0000259" key="9">
    <source>
        <dbReference type="Pfam" id="PF10223"/>
    </source>
</evidence>
<dbReference type="GO" id="GO:0016020">
    <property type="term" value="C:membrane"/>
    <property type="evidence" value="ECO:0007669"/>
    <property type="project" value="UniProtKB-SubCell"/>
</dbReference>
<dbReference type="InterPro" id="IPR019356">
    <property type="entry name" value="Menorin_dom"/>
</dbReference>
<feature type="domain" description="Menorin-like" evidence="9">
    <location>
        <begin position="342"/>
        <end position="578"/>
    </location>
</feature>
<feature type="domain" description="Menorin-like" evidence="9">
    <location>
        <begin position="70"/>
        <end position="309"/>
    </location>
</feature>
<comment type="similarity">
    <text evidence="6">Belongs to the menorin family.</text>
</comment>
<reference evidence="10" key="1">
    <citation type="submission" date="2025-08" db="UniProtKB">
        <authorList>
            <consortium name="Ensembl"/>
        </authorList>
    </citation>
    <scope>IDENTIFICATION</scope>
</reference>
<accession>A0A8C6RZH8</accession>
<keyword evidence="11" id="KW-1185">Reference proteome</keyword>
<evidence type="ECO:0000256" key="7">
    <source>
        <dbReference type="SAM" id="MobiDB-lite"/>
    </source>
</evidence>
<feature type="transmembrane region" description="Helical" evidence="8">
    <location>
        <begin position="14"/>
        <end position="36"/>
    </location>
</feature>
<evidence type="ECO:0000256" key="4">
    <source>
        <dbReference type="ARBA" id="ARBA00023136"/>
    </source>
</evidence>
<evidence type="ECO:0000256" key="3">
    <source>
        <dbReference type="ARBA" id="ARBA00022989"/>
    </source>
</evidence>
<evidence type="ECO:0000313" key="10">
    <source>
        <dbReference type="Ensembl" id="ENSNGAP00000026210.1"/>
    </source>
</evidence>
<keyword evidence="4 8" id="KW-0472">Membrane</keyword>
<evidence type="ECO:0000313" key="11">
    <source>
        <dbReference type="Proteomes" id="UP000694381"/>
    </source>
</evidence>
<sequence length="607" mass="66594">MTCKKWYSNSQTKWILVGSASVTLVLTISMVLGLTLHRGTQSGCDPEVVCRPDADMLDYMMSTGHISHRDGLLVTWYHAANSKKEMEAALSSDVMVLEADVNVEGFATANETRVPIMAHPPAIYSDNTLEQWLEAVLASSQKGIKLDFKSLKAVGPSLDLLRQLTDSGRIQRPVWVNADIVKGPNVPISVEINATQFLALVQEKYPEVTLSLGFTTLYVPQLPNSTYTQDMVEKMQELVRALPQRVTFPVRAVMARAAWPHFSWLLGQSERYSLTLWQGTSDPVSVDDLLYIRDNSATHQIYYDLFEPVLSKFKQLALNATRKRTYYTGGSLIPLLQQPGSDGLEVKWLVPEVQDSGTTVAITIPDTEGMILLDIGLQGNAAGDPVPIVRALDSPALTLESCLLQLATRHGHWGIYVNIAEPMALRPSLAMLAYLSNLGHLPWPVWVGATISHGSFVAPGYVAGRELLTAVAEIFPHVTVAPGWPEEVLSSGYQEQLLTDMLELCQGLWQSVSFQLQAGPLGQSTVETMTRLLAASPRATVTVQYSLAGSSYADVWAGLWMARTVDRTRVYYRLPKGYREDLLGDVSKKPPSGTAPCDMGGFPGQSG</sequence>
<organism evidence="10 11">
    <name type="scientific">Nannospalax galili</name>
    <name type="common">Northern Israeli blind subterranean mole rat</name>
    <name type="synonym">Spalax galili</name>
    <dbReference type="NCBI Taxonomy" id="1026970"/>
    <lineage>
        <taxon>Eukaryota</taxon>
        <taxon>Metazoa</taxon>
        <taxon>Chordata</taxon>
        <taxon>Craniata</taxon>
        <taxon>Vertebrata</taxon>
        <taxon>Euteleostomi</taxon>
        <taxon>Mammalia</taxon>
        <taxon>Eutheria</taxon>
        <taxon>Euarchontoglires</taxon>
        <taxon>Glires</taxon>
        <taxon>Rodentia</taxon>
        <taxon>Myomorpha</taxon>
        <taxon>Muroidea</taxon>
        <taxon>Spalacidae</taxon>
        <taxon>Spalacinae</taxon>
        <taxon>Nannospalax</taxon>
    </lineage>
</organism>
<reference evidence="10" key="2">
    <citation type="submission" date="2025-09" db="UniProtKB">
        <authorList>
            <consortium name="Ensembl"/>
        </authorList>
    </citation>
    <scope>IDENTIFICATION</scope>
</reference>
<evidence type="ECO:0000256" key="8">
    <source>
        <dbReference type="SAM" id="Phobius"/>
    </source>
</evidence>
<comment type="subcellular location">
    <subcellularLocation>
        <location evidence="1">Membrane</location>
        <topology evidence="1">Single-pass membrane protein</topology>
    </subcellularLocation>
</comment>
<evidence type="ECO:0000256" key="2">
    <source>
        <dbReference type="ARBA" id="ARBA00022692"/>
    </source>
</evidence>
<name>A0A8C6RZH8_NANGA</name>
<keyword evidence="3 8" id="KW-1133">Transmembrane helix</keyword>
<dbReference type="GeneTree" id="ENSGT00530000063681"/>
<gene>
    <name evidence="10" type="primary">Fam151a</name>
</gene>
<dbReference type="PANTHER" id="PTHR21184">
    <property type="entry name" value="MENORIN (DENDRITIC BRANCHING PROTEIN)"/>
    <property type="match status" value="1"/>
</dbReference>
<keyword evidence="2 8" id="KW-0812">Transmembrane</keyword>
<feature type="region of interest" description="Disordered" evidence="7">
    <location>
        <begin position="584"/>
        <end position="607"/>
    </location>
</feature>
<evidence type="ECO:0000256" key="1">
    <source>
        <dbReference type="ARBA" id="ARBA00004167"/>
    </source>
</evidence>
<evidence type="ECO:0000256" key="5">
    <source>
        <dbReference type="ARBA" id="ARBA00044104"/>
    </source>
</evidence>
<dbReference type="OMA" id="AHQVYYD"/>
<dbReference type="Ensembl" id="ENSNGAT00000031937.1">
    <property type="protein sequence ID" value="ENSNGAP00000026210.1"/>
    <property type="gene ID" value="ENSNGAG00000023920.1"/>
</dbReference>
<dbReference type="Pfam" id="PF10223">
    <property type="entry name" value="Menorin_N"/>
    <property type="match status" value="2"/>
</dbReference>
<evidence type="ECO:0000256" key="6">
    <source>
        <dbReference type="ARBA" id="ARBA00044953"/>
    </source>
</evidence>
<proteinExistence type="inferred from homology"/>
<dbReference type="PANTHER" id="PTHR21184:SF4">
    <property type="entry name" value="PROTEIN FAM151A"/>
    <property type="match status" value="1"/>
</dbReference>
<dbReference type="GO" id="GO:0005615">
    <property type="term" value="C:extracellular space"/>
    <property type="evidence" value="ECO:0007669"/>
    <property type="project" value="TreeGrafter"/>
</dbReference>